<reference evidence="5" key="1">
    <citation type="submission" date="2016-01" db="EMBL/GenBank/DDBJ databases">
        <authorList>
            <person name="Mitreva M."/>
            <person name="Pepin K.H."/>
            <person name="Mihindukulasuriya K.A."/>
            <person name="Fulton R."/>
            <person name="Fronick C."/>
            <person name="O'Laughlin M."/>
            <person name="Miner T."/>
            <person name="Herter B."/>
            <person name="Rosa B.A."/>
            <person name="Cordes M."/>
            <person name="Tomlinson C."/>
            <person name="Wollam A."/>
            <person name="Palsikar V.B."/>
            <person name="Mardis E.R."/>
            <person name="Wilson R.K."/>
        </authorList>
    </citation>
    <scope>NUCLEOTIDE SEQUENCE [LARGE SCALE GENOMIC DNA]</scope>
    <source>
        <strain evidence="5">DNF00019</strain>
    </source>
</reference>
<dbReference type="GO" id="GO:0046872">
    <property type="term" value="F:metal ion binding"/>
    <property type="evidence" value="ECO:0007669"/>
    <property type="project" value="UniProtKB-KW"/>
</dbReference>
<dbReference type="Proteomes" id="UP000070675">
    <property type="component" value="Unassembled WGS sequence"/>
</dbReference>
<dbReference type="SUPFAM" id="SSF56300">
    <property type="entry name" value="Metallo-dependent phosphatases"/>
    <property type="match status" value="1"/>
</dbReference>
<dbReference type="RefSeq" id="WP_231723326.1">
    <property type="nucleotide sequence ID" value="NZ_KQ959486.1"/>
</dbReference>
<feature type="domain" description="Calcineurin-like phosphoesterase" evidence="3">
    <location>
        <begin position="15"/>
        <end position="145"/>
    </location>
</feature>
<proteinExistence type="inferred from homology"/>
<accession>A0A133XWK9</accession>
<dbReference type="AlphaFoldDB" id="A0A133XWK9"/>
<evidence type="ECO:0000313" key="5">
    <source>
        <dbReference type="Proteomes" id="UP000070675"/>
    </source>
</evidence>
<evidence type="ECO:0000256" key="1">
    <source>
        <dbReference type="ARBA" id="ARBA00008950"/>
    </source>
</evidence>
<dbReference type="Gene3D" id="3.60.21.10">
    <property type="match status" value="1"/>
</dbReference>
<dbReference type="InterPro" id="IPR024654">
    <property type="entry name" value="Calcineurin-like_PHP_lpxH"/>
</dbReference>
<organism evidence="4 5">
    <name type="scientific">Atopobium deltae</name>
    <dbReference type="NCBI Taxonomy" id="1393034"/>
    <lineage>
        <taxon>Bacteria</taxon>
        <taxon>Bacillati</taxon>
        <taxon>Actinomycetota</taxon>
        <taxon>Coriobacteriia</taxon>
        <taxon>Coriobacteriales</taxon>
        <taxon>Atopobiaceae</taxon>
        <taxon>Atopobium</taxon>
    </lineage>
</organism>
<dbReference type="Pfam" id="PF12850">
    <property type="entry name" value="Metallophos_2"/>
    <property type="match status" value="1"/>
</dbReference>
<name>A0A133XWK9_9ACTN</name>
<dbReference type="GO" id="GO:0016787">
    <property type="term" value="F:hydrolase activity"/>
    <property type="evidence" value="ECO:0007669"/>
    <property type="project" value="UniProtKB-UniRule"/>
</dbReference>
<keyword evidence="2" id="KW-0479">Metal-binding</keyword>
<dbReference type="InterPro" id="IPR029052">
    <property type="entry name" value="Metallo-depent_PP-like"/>
</dbReference>
<evidence type="ECO:0000259" key="3">
    <source>
        <dbReference type="Pfam" id="PF12850"/>
    </source>
</evidence>
<dbReference type="InterPro" id="IPR000979">
    <property type="entry name" value="Phosphodiesterase_MJ0936/Vps29"/>
</dbReference>
<evidence type="ECO:0000256" key="2">
    <source>
        <dbReference type="RuleBase" id="RU362039"/>
    </source>
</evidence>
<dbReference type="STRING" id="1393034.HMPREF3192_00374"/>
<dbReference type="NCBIfam" id="TIGR00040">
    <property type="entry name" value="yfcE"/>
    <property type="match status" value="1"/>
</dbReference>
<protein>
    <recommendedName>
        <fullName evidence="2">Phosphoesterase</fullName>
        <ecNumber evidence="2">3.1.4.-</ecNumber>
    </recommendedName>
</protein>
<sequence length="164" mass="18268">MDMQQADDQLEQEISVGIVSDTHGFLSEALLAELKKNDYLVHAGDICSPSNLDELNRLAPIYACLGNNDYCYTYGPQVKKITRFSIGGLRWMVCHYREMLEPETCDVAICGHTHRPYIENDPSGCLIMNPGSPTYPRTAMGPSCGRIVLRGKKIISSDIILLDE</sequence>
<evidence type="ECO:0000313" key="4">
    <source>
        <dbReference type="EMBL" id="KXB35293.1"/>
    </source>
</evidence>
<dbReference type="PATRIC" id="fig|1393034.3.peg.363"/>
<gene>
    <name evidence="4" type="ORF">HMPREF3192_00374</name>
</gene>
<dbReference type="EMBL" id="LSCR01000005">
    <property type="protein sequence ID" value="KXB35293.1"/>
    <property type="molecule type" value="Genomic_DNA"/>
</dbReference>
<comment type="similarity">
    <text evidence="1 2">Belongs to the metallophosphoesterase superfamily. YfcE family.</text>
</comment>
<comment type="cofactor">
    <cofactor evidence="2">
        <name>a divalent metal cation</name>
        <dbReference type="ChEBI" id="CHEBI:60240"/>
    </cofactor>
</comment>
<dbReference type="EC" id="3.1.4.-" evidence="2"/>
<keyword evidence="5" id="KW-1185">Reference proteome</keyword>
<comment type="caution">
    <text evidence="4">The sequence shown here is derived from an EMBL/GenBank/DDBJ whole genome shotgun (WGS) entry which is preliminary data.</text>
</comment>